<sequence>MEIDDSTMRLIYAYSDKDPTSQDDLEYHFQNRGSKSVLLLQQNNRHLVDKSSLLHWDVLSP</sequence>
<dbReference type="AlphaFoldDB" id="A0A087TCP6"/>
<protein>
    <submittedName>
        <fullName evidence="1">Uncharacterized protein</fullName>
    </submittedName>
</protein>
<evidence type="ECO:0000313" key="1">
    <source>
        <dbReference type="EMBL" id="KFM62885.1"/>
    </source>
</evidence>
<proteinExistence type="predicted"/>
<evidence type="ECO:0000313" key="2">
    <source>
        <dbReference type="Proteomes" id="UP000054359"/>
    </source>
</evidence>
<accession>A0A087TCP6</accession>
<dbReference type="OrthoDB" id="10003276at2759"/>
<dbReference type="Proteomes" id="UP000054359">
    <property type="component" value="Unassembled WGS sequence"/>
</dbReference>
<organism evidence="1 2">
    <name type="scientific">Stegodyphus mimosarum</name>
    <name type="common">African social velvet spider</name>
    <dbReference type="NCBI Taxonomy" id="407821"/>
    <lineage>
        <taxon>Eukaryota</taxon>
        <taxon>Metazoa</taxon>
        <taxon>Ecdysozoa</taxon>
        <taxon>Arthropoda</taxon>
        <taxon>Chelicerata</taxon>
        <taxon>Arachnida</taxon>
        <taxon>Araneae</taxon>
        <taxon>Araneomorphae</taxon>
        <taxon>Entelegynae</taxon>
        <taxon>Eresoidea</taxon>
        <taxon>Eresidae</taxon>
        <taxon>Stegodyphus</taxon>
    </lineage>
</organism>
<reference evidence="1 2" key="1">
    <citation type="submission" date="2013-11" db="EMBL/GenBank/DDBJ databases">
        <title>Genome sequencing of Stegodyphus mimosarum.</title>
        <authorList>
            <person name="Bechsgaard J."/>
        </authorList>
    </citation>
    <scope>NUCLEOTIDE SEQUENCE [LARGE SCALE GENOMIC DNA]</scope>
</reference>
<gene>
    <name evidence="1" type="ORF">X975_19051</name>
</gene>
<keyword evidence="2" id="KW-1185">Reference proteome</keyword>
<feature type="non-terminal residue" evidence="1">
    <location>
        <position position="61"/>
    </location>
</feature>
<dbReference type="EMBL" id="KK114617">
    <property type="protein sequence ID" value="KFM62885.1"/>
    <property type="molecule type" value="Genomic_DNA"/>
</dbReference>
<name>A0A087TCP6_STEMI</name>